<keyword evidence="5" id="KW-1185">Reference proteome</keyword>
<organism evidence="4 5">
    <name type="scientific">Mugilogobius chulae</name>
    <name type="common">yellowstripe goby</name>
    <dbReference type="NCBI Taxonomy" id="88201"/>
    <lineage>
        <taxon>Eukaryota</taxon>
        <taxon>Metazoa</taxon>
        <taxon>Chordata</taxon>
        <taxon>Craniata</taxon>
        <taxon>Vertebrata</taxon>
        <taxon>Euteleostomi</taxon>
        <taxon>Actinopterygii</taxon>
        <taxon>Neopterygii</taxon>
        <taxon>Teleostei</taxon>
        <taxon>Neoteleostei</taxon>
        <taxon>Acanthomorphata</taxon>
        <taxon>Gobiaria</taxon>
        <taxon>Gobiiformes</taxon>
        <taxon>Gobioidei</taxon>
        <taxon>Gobiidae</taxon>
        <taxon>Gobionellinae</taxon>
        <taxon>Mugilogobius</taxon>
    </lineage>
</organism>
<sequence length="321" mass="35760">MCNVSPHLSLIGRLLTHTSAFSHSDRAMPSVANFTLFLDRIKDRGTFSEGDTISGKVSLRLLKDTKVLSLSVKAKSDVNTKFKQTDSTFRRHLRVFKIKADLISADANTLLPSGSHLLNFTLPIPFEPLPSSFQSEYGSVTYSVEAKLSRRGKRARKVQHEINFCSRKTISSLSPGENRSLKVNNGRSKIQLRVDRSVFSPGDDISVVADLSNFSGRNLEPIFLLMRSDMFSSRRHQKTVVNCLQTEFKQVLRSSHTRRDQCVLKVPQDAGLTVAHCEALSVNFFVLVSLDALPCHLEAQSMVEIMDRDALSGAGRTPDVH</sequence>
<dbReference type="InterPro" id="IPR050357">
    <property type="entry name" value="Arrestin_domain-protein"/>
</dbReference>
<comment type="similarity">
    <text evidence="1">Belongs to the arrestin family.</text>
</comment>
<gene>
    <name evidence="4" type="ORF">WMY93_004941</name>
</gene>
<comment type="caution">
    <text evidence="4">The sequence shown here is derived from an EMBL/GenBank/DDBJ whole genome shotgun (WGS) entry which is preliminary data.</text>
</comment>
<reference evidence="5" key="1">
    <citation type="submission" date="2024-04" db="EMBL/GenBank/DDBJ databases">
        <title>Salinicola lusitanus LLJ914,a marine bacterium isolated from the Okinawa Trough.</title>
        <authorList>
            <person name="Li J."/>
        </authorList>
    </citation>
    <scope>NUCLEOTIDE SEQUENCE [LARGE SCALE GENOMIC DNA]</scope>
</reference>
<dbReference type="Gene3D" id="2.60.40.640">
    <property type="match status" value="2"/>
</dbReference>
<dbReference type="Pfam" id="PF00339">
    <property type="entry name" value="Arrestin_N"/>
    <property type="match status" value="1"/>
</dbReference>
<dbReference type="GO" id="GO:0007399">
    <property type="term" value="P:nervous system development"/>
    <property type="evidence" value="ECO:0007669"/>
    <property type="project" value="UniProtKB-ARBA"/>
</dbReference>
<evidence type="ECO:0000313" key="4">
    <source>
        <dbReference type="EMBL" id="KAK7934045.1"/>
    </source>
</evidence>
<dbReference type="InterPro" id="IPR014756">
    <property type="entry name" value="Ig_E-set"/>
</dbReference>
<accession>A0AAW0PPU0</accession>
<dbReference type="InterPro" id="IPR011021">
    <property type="entry name" value="Arrestin-like_N"/>
</dbReference>
<dbReference type="AlphaFoldDB" id="A0AAW0PPU0"/>
<feature type="domain" description="Arrestin-like N-terminal" evidence="2">
    <location>
        <begin position="36"/>
        <end position="161"/>
    </location>
</feature>
<dbReference type="Proteomes" id="UP001460270">
    <property type="component" value="Unassembled WGS sequence"/>
</dbReference>
<dbReference type="InterPro" id="IPR014752">
    <property type="entry name" value="Arrestin-like_C"/>
</dbReference>
<evidence type="ECO:0000313" key="5">
    <source>
        <dbReference type="Proteomes" id="UP001460270"/>
    </source>
</evidence>
<dbReference type="Pfam" id="PF02752">
    <property type="entry name" value="Arrestin_C"/>
    <property type="match status" value="1"/>
</dbReference>
<evidence type="ECO:0008006" key="6">
    <source>
        <dbReference type="Google" id="ProtNLM"/>
    </source>
</evidence>
<dbReference type="PANTHER" id="PTHR11188">
    <property type="entry name" value="ARRESTIN DOMAIN CONTAINING PROTEIN"/>
    <property type="match status" value="1"/>
</dbReference>
<feature type="domain" description="Arrestin C-terminal-like" evidence="3">
    <location>
        <begin position="185"/>
        <end position="305"/>
    </location>
</feature>
<dbReference type="SUPFAM" id="SSF81296">
    <property type="entry name" value="E set domains"/>
    <property type="match status" value="2"/>
</dbReference>
<dbReference type="InterPro" id="IPR011022">
    <property type="entry name" value="Arrestin_C-like"/>
</dbReference>
<evidence type="ECO:0000259" key="2">
    <source>
        <dbReference type="Pfam" id="PF00339"/>
    </source>
</evidence>
<evidence type="ECO:0000256" key="1">
    <source>
        <dbReference type="ARBA" id="ARBA00005298"/>
    </source>
</evidence>
<protein>
    <recommendedName>
        <fullName evidence="6">Arrestin C-terminal-like domain-containing protein</fullName>
    </recommendedName>
</protein>
<dbReference type="EMBL" id="JBBPFD010000003">
    <property type="protein sequence ID" value="KAK7934045.1"/>
    <property type="molecule type" value="Genomic_DNA"/>
</dbReference>
<dbReference type="PANTHER" id="PTHR11188:SF135">
    <property type="entry name" value="ARRESTIN DOMAIN CONTAINING 3-LIKE-RELATED"/>
    <property type="match status" value="1"/>
</dbReference>
<dbReference type="GO" id="GO:0015031">
    <property type="term" value="P:protein transport"/>
    <property type="evidence" value="ECO:0007669"/>
    <property type="project" value="TreeGrafter"/>
</dbReference>
<name>A0AAW0PPU0_9GOBI</name>
<evidence type="ECO:0000259" key="3">
    <source>
        <dbReference type="Pfam" id="PF02752"/>
    </source>
</evidence>
<dbReference type="GO" id="GO:0005737">
    <property type="term" value="C:cytoplasm"/>
    <property type="evidence" value="ECO:0007669"/>
    <property type="project" value="TreeGrafter"/>
</dbReference>
<dbReference type="GO" id="GO:0005886">
    <property type="term" value="C:plasma membrane"/>
    <property type="evidence" value="ECO:0007669"/>
    <property type="project" value="TreeGrafter"/>
</dbReference>
<proteinExistence type="inferred from homology"/>